<name>A0AAW9ABZ3_9BACL</name>
<evidence type="ECO:0000313" key="5">
    <source>
        <dbReference type="EMBL" id="MDW0118717.1"/>
    </source>
</evidence>
<dbReference type="SUPFAM" id="SSF56752">
    <property type="entry name" value="D-aminoacid aminotransferase-like PLP-dependent enzymes"/>
    <property type="match status" value="1"/>
</dbReference>
<comment type="subunit">
    <text evidence="3">Homodimer.</text>
</comment>
<comment type="cofactor">
    <cofactor evidence="1">
        <name>pyridoxal 5'-phosphate</name>
        <dbReference type="ChEBI" id="CHEBI:597326"/>
    </cofactor>
</comment>
<protein>
    <submittedName>
        <fullName evidence="5">Aminodeoxychorismate lyase</fullName>
        <ecNumber evidence="5">4.1.3.38</ecNumber>
    </submittedName>
</protein>
<dbReference type="PANTHER" id="PTHR42743:SF11">
    <property type="entry name" value="AMINODEOXYCHORISMATE LYASE"/>
    <property type="match status" value="1"/>
</dbReference>
<dbReference type="InterPro" id="IPR001544">
    <property type="entry name" value="Aminotrans_IV"/>
</dbReference>
<dbReference type="InterPro" id="IPR043131">
    <property type="entry name" value="BCAT-like_N"/>
</dbReference>
<dbReference type="Gene3D" id="3.20.10.10">
    <property type="entry name" value="D-amino Acid Aminotransferase, subunit A, domain 2"/>
    <property type="match status" value="1"/>
</dbReference>
<dbReference type="InterPro" id="IPR036038">
    <property type="entry name" value="Aminotransferase-like"/>
</dbReference>
<dbReference type="PANTHER" id="PTHR42743">
    <property type="entry name" value="AMINO-ACID AMINOTRANSFERASE"/>
    <property type="match status" value="1"/>
</dbReference>
<evidence type="ECO:0000313" key="6">
    <source>
        <dbReference type="Proteomes" id="UP001271648"/>
    </source>
</evidence>
<evidence type="ECO:0000256" key="4">
    <source>
        <dbReference type="ARBA" id="ARBA00022898"/>
    </source>
</evidence>
<gene>
    <name evidence="5" type="primary">pabC</name>
    <name evidence="5" type="ORF">QTL97_17475</name>
</gene>
<keyword evidence="4" id="KW-0663">Pyridoxal phosphate</keyword>
<evidence type="ECO:0000256" key="2">
    <source>
        <dbReference type="ARBA" id="ARBA00009320"/>
    </source>
</evidence>
<organism evidence="5 6">
    <name type="scientific">Sporosarcina thermotolerans</name>
    <dbReference type="NCBI Taxonomy" id="633404"/>
    <lineage>
        <taxon>Bacteria</taxon>
        <taxon>Bacillati</taxon>
        <taxon>Bacillota</taxon>
        <taxon>Bacilli</taxon>
        <taxon>Bacillales</taxon>
        <taxon>Caryophanaceae</taxon>
        <taxon>Sporosarcina</taxon>
    </lineage>
</organism>
<dbReference type="NCBIfam" id="NF005800">
    <property type="entry name" value="PRK07650.1"/>
    <property type="match status" value="1"/>
</dbReference>
<dbReference type="GO" id="GO:0008696">
    <property type="term" value="F:4-amino-4-deoxychorismate lyase activity"/>
    <property type="evidence" value="ECO:0007669"/>
    <property type="project" value="UniProtKB-EC"/>
</dbReference>
<evidence type="ECO:0000256" key="1">
    <source>
        <dbReference type="ARBA" id="ARBA00001933"/>
    </source>
</evidence>
<evidence type="ECO:0000256" key="3">
    <source>
        <dbReference type="ARBA" id="ARBA00011738"/>
    </source>
</evidence>
<dbReference type="Pfam" id="PF01063">
    <property type="entry name" value="Aminotran_4"/>
    <property type="match status" value="1"/>
</dbReference>
<keyword evidence="6" id="KW-1185">Reference proteome</keyword>
<keyword evidence="5" id="KW-0456">Lyase</keyword>
<dbReference type="InterPro" id="IPR050571">
    <property type="entry name" value="Class-IV_PLP-Dep_Aminotrnsfr"/>
</dbReference>
<proteinExistence type="inferred from homology"/>
<dbReference type="GO" id="GO:0005829">
    <property type="term" value="C:cytosol"/>
    <property type="evidence" value="ECO:0007669"/>
    <property type="project" value="TreeGrafter"/>
</dbReference>
<dbReference type="AlphaFoldDB" id="A0AAW9ABZ3"/>
<dbReference type="FunFam" id="3.20.10.10:FF:000002">
    <property type="entry name" value="D-alanine aminotransferase"/>
    <property type="match status" value="1"/>
</dbReference>
<dbReference type="Gene3D" id="3.30.470.10">
    <property type="match status" value="1"/>
</dbReference>
<dbReference type="Proteomes" id="UP001271648">
    <property type="component" value="Unassembled WGS sequence"/>
</dbReference>
<dbReference type="GO" id="GO:0008652">
    <property type="term" value="P:amino acid biosynthetic process"/>
    <property type="evidence" value="ECO:0007669"/>
    <property type="project" value="UniProtKB-ARBA"/>
</dbReference>
<accession>A0AAW9ABZ3</accession>
<dbReference type="InterPro" id="IPR043132">
    <property type="entry name" value="BCAT-like_C"/>
</dbReference>
<sequence>MTCWMNGEYIKAEELRISPFDHGFLYGAGFFETFRTYEGLVFLYQEHMDRLREALDEYRILMPYTDREIADVIHDLHEKSGGQDGYFRLNVSAGVHDIGLGPSEYMSPNIILFRKELVVSPRGTEKRAVWLDTERNIPESRIRHKSHNFLNNVRGRLELPSLREQEGLFVTSEGFVAEGVTSNVFWIKEKELFTPSIETGILPGITRAFILKLASSLGMVVQEGLFTKGELEQADEVFVTNAVQELVPLSMVGESLLPGASGVYYQKLHNLYVQAVERMKEG</sequence>
<reference evidence="5 6" key="1">
    <citation type="submission" date="2023-06" db="EMBL/GenBank/DDBJ databases">
        <title>Sporosarcina sp. nov., isolated from Korean traditional fermented seafood 'Jeotgal'.</title>
        <authorList>
            <person name="Yang A.I."/>
            <person name="Shin N.-R."/>
        </authorList>
    </citation>
    <scope>NUCLEOTIDE SEQUENCE [LARGE SCALE GENOMIC DNA]</scope>
    <source>
        <strain evidence="5 6">KCTC43456</strain>
    </source>
</reference>
<dbReference type="EMBL" id="JAUBDJ010000016">
    <property type="protein sequence ID" value="MDW0118717.1"/>
    <property type="molecule type" value="Genomic_DNA"/>
</dbReference>
<dbReference type="RefSeq" id="WP_317941342.1">
    <property type="nucleotide sequence ID" value="NZ_JAUBDJ010000016.1"/>
</dbReference>
<comment type="caution">
    <text evidence="5">The sequence shown here is derived from an EMBL/GenBank/DDBJ whole genome shotgun (WGS) entry which is preliminary data.</text>
</comment>
<dbReference type="GO" id="GO:0046394">
    <property type="term" value="P:carboxylic acid biosynthetic process"/>
    <property type="evidence" value="ECO:0007669"/>
    <property type="project" value="UniProtKB-ARBA"/>
</dbReference>
<comment type="similarity">
    <text evidence="2">Belongs to the class-IV pyridoxal-phosphate-dependent aminotransferase family.</text>
</comment>
<dbReference type="EC" id="4.1.3.38" evidence="5"/>